<dbReference type="PANTHER" id="PTHR38123">
    <property type="entry name" value="CELL WALL SERINE-THREONINE-RICH GALACTOMANNOPROTEIN MP1 (AFU_ORTHOLOGUE AFUA_4G03240)"/>
    <property type="match status" value="1"/>
</dbReference>
<evidence type="ECO:0000313" key="3">
    <source>
        <dbReference type="EMBL" id="EGX92998.1"/>
    </source>
</evidence>
<dbReference type="AlphaFoldDB" id="G3JEI5"/>
<dbReference type="Pfam" id="PF12296">
    <property type="entry name" value="HsbA"/>
    <property type="match status" value="1"/>
</dbReference>
<dbReference type="HOGENOM" id="CLU_082452_0_0_1"/>
<feature type="compositionally biased region" description="Low complexity" evidence="1">
    <location>
        <begin position="182"/>
        <end position="214"/>
    </location>
</feature>
<sequence>MKYTAILAVGLATAASASIGARDAAPYKTVVQSITTAVDNLDSVVQQYSGGDKQPVLESSTALVKALDDGKTTIDGLANLTAGDAGALLGDLGTLSTKSQTLTSDLKSKRGEVEQAGECAAVRNAMGEINTSAKALVTTAVGKIPKTFQSLAQGYVSDFTNSFQQTQDYFSTANCQDGAGNGTSTASSTATTSGATGSATGSQTAAASPSGSSGASSMMAPAWTLGTAMAVFAVYY</sequence>
<evidence type="ECO:0008006" key="5">
    <source>
        <dbReference type="Google" id="ProtNLM"/>
    </source>
</evidence>
<dbReference type="GeneID" id="18166393"/>
<keyword evidence="2" id="KW-0732">Signal</keyword>
<dbReference type="KEGG" id="cmt:CCM_04370"/>
<accession>G3JEI5</accession>
<evidence type="ECO:0000313" key="4">
    <source>
        <dbReference type="Proteomes" id="UP000001610"/>
    </source>
</evidence>
<reference evidence="3 4" key="1">
    <citation type="journal article" date="2011" name="Genome Biol.">
        <title>Genome sequence of the insect pathogenic fungus Cordyceps militaris, a valued traditional Chinese medicine.</title>
        <authorList>
            <person name="Zheng P."/>
            <person name="Xia Y."/>
            <person name="Xiao G."/>
            <person name="Xiong C."/>
            <person name="Hu X."/>
            <person name="Zhang S."/>
            <person name="Zheng H."/>
            <person name="Huang Y."/>
            <person name="Zhou Y."/>
            <person name="Wang S."/>
            <person name="Zhao G.P."/>
            <person name="Liu X."/>
            <person name="St Leger R.J."/>
            <person name="Wang C."/>
        </authorList>
    </citation>
    <scope>NUCLEOTIDE SEQUENCE [LARGE SCALE GENOMIC DNA]</scope>
    <source>
        <strain evidence="3 4">CM01</strain>
    </source>
</reference>
<dbReference type="VEuPathDB" id="FungiDB:CCM_04370"/>
<name>G3JEI5_CORMM</name>
<dbReference type="InParanoid" id="G3JEI5"/>
<organism evidence="3 4">
    <name type="scientific">Cordyceps militaris (strain CM01)</name>
    <name type="common">Caterpillar fungus</name>
    <dbReference type="NCBI Taxonomy" id="983644"/>
    <lineage>
        <taxon>Eukaryota</taxon>
        <taxon>Fungi</taxon>
        <taxon>Dikarya</taxon>
        <taxon>Ascomycota</taxon>
        <taxon>Pezizomycotina</taxon>
        <taxon>Sordariomycetes</taxon>
        <taxon>Hypocreomycetidae</taxon>
        <taxon>Hypocreales</taxon>
        <taxon>Cordycipitaceae</taxon>
        <taxon>Cordyceps</taxon>
    </lineage>
</organism>
<proteinExistence type="predicted"/>
<keyword evidence="4" id="KW-1185">Reference proteome</keyword>
<dbReference type="Proteomes" id="UP000001610">
    <property type="component" value="Unassembled WGS sequence"/>
</dbReference>
<dbReference type="Gene3D" id="6.10.140.790">
    <property type="match status" value="1"/>
</dbReference>
<dbReference type="Gene3D" id="1.20.1280.140">
    <property type="match status" value="1"/>
</dbReference>
<protein>
    <recommendedName>
        <fullName evidence="5">Cell wall protein</fullName>
    </recommendedName>
</protein>
<evidence type="ECO:0000256" key="1">
    <source>
        <dbReference type="SAM" id="MobiDB-lite"/>
    </source>
</evidence>
<dbReference type="RefSeq" id="XP_006669581.1">
    <property type="nucleotide sequence ID" value="XM_006669518.1"/>
</dbReference>
<feature type="chain" id="PRO_5003446129" description="Cell wall protein" evidence="2">
    <location>
        <begin position="18"/>
        <end position="236"/>
    </location>
</feature>
<feature type="region of interest" description="Disordered" evidence="1">
    <location>
        <begin position="180"/>
        <end position="214"/>
    </location>
</feature>
<dbReference type="EMBL" id="JH126401">
    <property type="protein sequence ID" value="EGX92998.1"/>
    <property type="molecule type" value="Genomic_DNA"/>
</dbReference>
<dbReference type="OMA" id="MMAPAWT"/>
<gene>
    <name evidence="3" type="ORF">CCM_04370</name>
</gene>
<feature type="signal peptide" evidence="2">
    <location>
        <begin position="1"/>
        <end position="17"/>
    </location>
</feature>
<dbReference type="PANTHER" id="PTHR38123:SF6">
    <property type="entry name" value="CELL WALL SERINE-THREONINE-RICH GALACTOMANNOPROTEIN MP1 (AFU_ORTHOLOGUE AFUA_4G03240)"/>
    <property type="match status" value="1"/>
</dbReference>
<evidence type="ECO:0000256" key="2">
    <source>
        <dbReference type="SAM" id="SignalP"/>
    </source>
</evidence>
<dbReference type="eggNOG" id="ENOG502SR1T">
    <property type="taxonomic scope" value="Eukaryota"/>
</dbReference>
<dbReference type="InterPro" id="IPR021054">
    <property type="entry name" value="Cell_wall_mannoprotein_1"/>
</dbReference>
<dbReference type="OrthoDB" id="2422134at2759"/>
<dbReference type="GO" id="GO:0005576">
    <property type="term" value="C:extracellular region"/>
    <property type="evidence" value="ECO:0007669"/>
    <property type="project" value="TreeGrafter"/>
</dbReference>